<accession>A0A6M1PSP1</accession>
<organism evidence="1 2">
    <name type="scientific">Paenibacillus apii</name>
    <dbReference type="NCBI Taxonomy" id="1850370"/>
    <lineage>
        <taxon>Bacteria</taxon>
        <taxon>Bacillati</taxon>
        <taxon>Bacillota</taxon>
        <taxon>Bacilli</taxon>
        <taxon>Bacillales</taxon>
        <taxon>Paenibacillaceae</taxon>
        <taxon>Paenibacillus</taxon>
    </lineage>
</organism>
<dbReference type="EMBL" id="JAAKGU010000005">
    <property type="protein sequence ID" value="NGM83261.1"/>
    <property type="molecule type" value="Genomic_DNA"/>
</dbReference>
<reference evidence="1 2" key="1">
    <citation type="submission" date="2020-02" db="EMBL/GenBank/DDBJ databases">
        <authorList>
            <person name="Gao J."/>
            <person name="Sun J."/>
        </authorList>
    </citation>
    <scope>NUCLEOTIDE SEQUENCE [LARGE SCALE GENOMIC DNA]</scope>
    <source>
        <strain evidence="1 2">7124</strain>
    </source>
</reference>
<keyword evidence="2" id="KW-1185">Reference proteome</keyword>
<name>A0A6M1PSP1_9BACL</name>
<comment type="caution">
    <text evidence="1">The sequence shown here is derived from an EMBL/GenBank/DDBJ whole genome shotgun (WGS) entry which is preliminary data.</text>
</comment>
<dbReference type="RefSeq" id="WP_165098524.1">
    <property type="nucleotide sequence ID" value="NZ_JAAKGU010000005.1"/>
</dbReference>
<protein>
    <submittedName>
        <fullName evidence="1">Uncharacterized protein</fullName>
    </submittedName>
</protein>
<evidence type="ECO:0000313" key="1">
    <source>
        <dbReference type="EMBL" id="NGM83261.1"/>
    </source>
</evidence>
<proteinExistence type="predicted"/>
<gene>
    <name evidence="1" type="ORF">G5B47_12630</name>
</gene>
<evidence type="ECO:0000313" key="2">
    <source>
        <dbReference type="Proteomes" id="UP000480151"/>
    </source>
</evidence>
<dbReference type="Proteomes" id="UP000480151">
    <property type="component" value="Unassembled WGS sequence"/>
</dbReference>
<dbReference type="AlphaFoldDB" id="A0A6M1PSP1"/>
<sequence length="91" mass="10726">MKLPKRSAIDQLNDKWEKNKDIITRLHYNYASGLVFQFGHMSDFNNQLNQSFVLEVQHFKENFKKNSDNDALLCRMKSFMEKSIRGTGVCH</sequence>